<dbReference type="PANTHER" id="PTHR43212:SF3">
    <property type="entry name" value="QUERCETIN 2,3-DIOXYGENASE"/>
    <property type="match status" value="1"/>
</dbReference>
<evidence type="ECO:0000256" key="2">
    <source>
        <dbReference type="PIRSR" id="PIRSR006232-1"/>
    </source>
</evidence>
<evidence type="ECO:0000313" key="6">
    <source>
        <dbReference type="EMBL" id="TDX01638.1"/>
    </source>
</evidence>
<keyword evidence="2" id="KW-0479">Metal-binding</keyword>
<keyword evidence="2" id="KW-0408">Iron</keyword>
<feature type="binding site" evidence="2">
    <location>
        <position position="104"/>
    </location>
    <ligand>
        <name>Fe cation</name>
        <dbReference type="ChEBI" id="CHEBI:24875"/>
    </ligand>
</feature>
<dbReference type="EMBL" id="SODV01000001">
    <property type="protein sequence ID" value="TDX01638.1"/>
    <property type="molecule type" value="Genomic_DNA"/>
</dbReference>
<protein>
    <recommendedName>
        <fullName evidence="8">Pirin N-terminal domain-containing protein</fullName>
    </recommendedName>
</protein>
<evidence type="ECO:0000256" key="1">
    <source>
        <dbReference type="ARBA" id="ARBA00008416"/>
    </source>
</evidence>
<dbReference type="InterPro" id="IPR012093">
    <property type="entry name" value="Pirin"/>
</dbReference>
<accession>A0A4R8DUN9</accession>
<dbReference type="Pfam" id="PF02678">
    <property type="entry name" value="Pirin"/>
    <property type="match status" value="1"/>
</dbReference>
<feature type="domain" description="Quercetin 2,3-dioxygenase C-terminal cupin" evidence="5">
    <location>
        <begin position="145"/>
        <end position="231"/>
    </location>
</feature>
<dbReference type="PANTHER" id="PTHR43212">
    <property type="entry name" value="QUERCETIN 2,3-DIOXYGENASE"/>
    <property type="match status" value="1"/>
</dbReference>
<feature type="binding site" evidence="2">
    <location>
        <position position="102"/>
    </location>
    <ligand>
        <name>Fe cation</name>
        <dbReference type="ChEBI" id="CHEBI:24875"/>
    </ligand>
</feature>
<evidence type="ECO:0000259" key="5">
    <source>
        <dbReference type="Pfam" id="PF17954"/>
    </source>
</evidence>
<dbReference type="InterPro" id="IPR011051">
    <property type="entry name" value="RmlC_Cupin_sf"/>
</dbReference>
<organism evidence="6 7">
    <name type="scientific">Dinghuibacter silviterrae</name>
    <dbReference type="NCBI Taxonomy" id="1539049"/>
    <lineage>
        <taxon>Bacteria</taxon>
        <taxon>Pseudomonadati</taxon>
        <taxon>Bacteroidota</taxon>
        <taxon>Chitinophagia</taxon>
        <taxon>Chitinophagales</taxon>
        <taxon>Chitinophagaceae</taxon>
        <taxon>Dinghuibacter</taxon>
    </lineage>
</organism>
<feature type="domain" description="Pirin N-terminal" evidence="4">
    <location>
        <begin position="12"/>
        <end position="120"/>
    </location>
</feature>
<dbReference type="RefSeq" id="WP_133994282.1">
    <property type="nucleotide sequence ID" value="NZ_SODV01000001.1"/>
</dbReference>
<keyword evidence="7" id="KW-1185">Reference proteome</keyword>
<comment type="caution">
    <text evidence="6">The sequence shown here is derived from an EMBL/GenBank/DDBJ whole genome shotgun (WGS) entry which is preliminary data.</text>
</comment>
<feature type="binding site" evidence="2">
    <location>
        <position position="60"/>
    </location>
    <ligand>
        <name>Fe cation</name>
        <dbReference type="ChEBI" id="CHEBI:24875"/>
    </ligand>
</feature>
<dbReference type="InterPro" id="IPR003829">
    <property type="entry name" value="Pirin_N_dom"/>
</dbReference>
<evidence type="ECO:0008006" key="8">
    <source>
        <dbReference type="Google" id="ProtNLM"/>
    </source>
</evidence>
<dbReference type="Pfam" id="PF17954">
    <property type="entry name" value="Pirin_C_2"/>
    <property type="match status" value="1"/>
</dbReference>
<dbReference type="GO" id="GO:0046872">
    <property type="term" value="F:metal ion binding"/>
    <property type="evidence" value="ECO:0007669"/>
    <property type="project" value="UniProtKB-KW"/>
</dbReference>
<comment type="similarity">
    <text evidence="1 3">Belongs to the pirin family.</text>
</comment>
<evidence type="ECO:0000313" key="7">
    <source>
        <dbReference type="Proteomes" id="UP000294498"/>
    </source>
</evidence>
<dbReference type="Proteomes" id="UP000294498">
    <property type="component" value="Unassembled WGS sequence"/>
</dbReference>
<evidence type="ECO:0000259" key="4">
    <source>
        <dbReference type="Pfam" id="PF02678"/>
    </source>
</evidence>
<dbReference type="SUPFAM" id="SSF51182">
    <property type="entry name" value="RmlC-like cupins"/>
    <property type="match status" value="1"/>
</dbReference>
<dbReference type="OrthoDB" id="321327at2"/>
<dbReference type="CDD" id="cd02910">
    <property type="entry name" value="cupin_Yhhw_N"/>
    <property type="match status" value="1"/>
</dbReference>
<evidence type="ECO:0000256" key="3">
    <source>
        <dbReference type="RuleBase" id="RU003457"/>
    </source>
</evidence>
<dbReference type="InterPro" id="IPR014710">
    <property type="entry name" value="RmlC-like_jellyroll"/>
</dbReference>
<comment type="cofactor">
    <cofactor evidence="2">
        <name>Fe cation</name>
        <dbReference type="ChEBI" id="CHEBI:24875"/>
    </cofactor>
    <text evidence="2">Binds 1 Fe cation per subunit.</text>
</comment>
<proteinExistence type="inferred from homology"/>
<dbReference type="Gene3D" id="2.60.120.10">
    <property type="entry name" value="Jelly Rolls"/>
    <property type="match status" value="2"/>
</dbReference>
<dbReference type="InterPro" id="IPR041602">
    <property type="entry name" value="Quercetinase_C"/>
</dbReference>
<reference evidence="6 7" key="1">
    <citation type="submission" date="2019-03" db="EMBL/GenBank/DDBJ databases">
        <title>Genomic Encyclopedia of Type Strains, Phase IV (KMG-IV): sequencing the most valuable type-strain genomes for metagenomic binning, comparative biology and taxonomic classification.</title>
        <authorList>
            <person name="Goeker M."/>
        </authorList>
    </citation>
    <scope>NUCLEOTIDE SEQUENCE [LARGE SCALE GENOMIC DNA]</scope>
    <source>
        <strain evidence="6 7">DSM 100059</strain>
    </source>
</reference>
<sequence length="234" mass="26339">METILHRADSRGHANHGWLDAHHSFSFAGYYDPKRMHFGVLRVLNDDRVAPGMGFGMHPHDNMEIITIVLEGALKHKDNMGNEGILRPGDVQVMSAGTGVVHSEFNPSREEPVNLLQIWVFPNKRQVEPRYEQKHYDQRENGLQLVVAPDESDGALWIHQDAWFSLGQLDEGKSLTYRSRKSGNGSYIFVIKGELSVNGQMIGPRDGMGLTDFDEVTVKAEEEAEFLIMDVPQA</sequence>
<feature type="binding site" evidence="2">
    <location>
        <position position="58"/>
    </location>
    <ligand>
        <name>Fe cation</name>
        <dbReference type="ChEBI" id="CHEBI:24875"/>
    </ligand>
</feature>
<gene>
    <name evidence="6" type="ORF">EDB95_2679</name>
</gene>
<name>A0A4R8DUN9_9BACT</name>
<dbReference type="PIRSF" id="PIRSF006232">
    <property type="entry name" value="Pirin"/>
    <property type="match status" value="1"/>
</dbReference>
<dbReference type="AlphaFoldDB" id="A0A4R8DUN9"/>